<evidence type="ECO:0000313" key="5">
    <source>
        <dbReference type="Proteomes" id="UP001147700"/>
    </source>
</evidence>
<dbReference type="Pfam" id="PF07724">
    <property type="entry name" value="AAA_2"/>
    <property type="match status" value="1"/>
</dbReference>
<evidence type="ECO:0000256" key="1">
    <source>
        <dbReference type="ARBA" id="ARBA00022741"/>
    </source>
</evidence>
<dbReference type="InterPro" id="IPR027417">
    <property type="entry name" value="P-loop_NTPase"/>
</dbReference>
<dbReference type="SUPFAM" id="SSF52540">
    <property type="entry name" value="P-loop containing nucleoside triphosphate hydrolases"/>
    <property type="match status" value="1"/>
</dbReference>
<dbReference type="Gene3D" id="3.40.50.300">
    <property type="entry name" value="P-loop containing nucleotide triphosphate hydrolases"/>
    <property type="match status" value="1"/>
</dbReference>
<evidence type="ECO:0000256" key="2">
    <source>
        <dbReference type="ARBA" id="ARBA00022840"/>
    </source>
</evidence>
<keyword evidence="5" id="KW-1185">Reference proteome</keyword>
<dbReference type="InterPro" id="IPR003959">
    <property type="entry name" value="ATPase_AAA_core"/>
</dbReference>
<dbReference type="EMBL" id="JAPCID010000069">
    <property type="protein sequence ID" value="MDA0141940.1"/>
    <property type="molecule type" value="Genomic_DNA"/>
</dbReference>
<sequence length="601" mass="63505">MTALTSPHLTAVAAAVADGAHVVLRGHVGDEALLDGRVLDERHALREELRTGAGAELVLSADAADGLTPIDPRDRAEAERLLAAAPVARDALGASAAPRLGAASPLDIMRAIRALVAQRGRCCAILLEDCDLLFDASTDTGRRALGILRAAVREAECVARDGFVAPRNAVIVCAPAGVPFIEGMPGVRTVHASPPQRDERGAVLRLLGGGFHGAAALAGDERDAALQTLADGLPGRAVRDLEQARRASCHLATELGRPGALLSGLARRHAQGTPFEALALDDLGERLRRDVIGQPTAIDGLLERLADARWPDPQRPAGERLGPPRLVALMPGPPGVGKTETARTLQRALSGNADDLLRVDCSELRNPHDVARLTGAPPGFVGYEAGGAITDALAERPARVVLLDEIDKAHPDVLALLLAVIEEGRLTDGRNRTASFAHAAVLLTCNLGDGEIARLVARPEGPPDTAELLAETRAIAQRALCENPDLQRVGRPLWSRIAGDVLPYDILRRASLPGLAARQAHHIETNFADDHGVNVSIDHASLASALDAQLDADGRWDGREMVRLTRRLLVRPLRSALIHGARGPVRAGLAPDGTLRIEERS</sequence>
<evidence type="ECO:0000313" key="4">
    <source>
        <dbReference type="EMBL" id="MDA0141940.1"/>
    </source>
</evidence>
<name>A0ABT4RUL2_9ACTN</name>
<keyword evidence="1" id="KW-0547">Nucleotide-binding</keyword>
<evidence type="ECO:0000259" key="3">
    <source>
        <dbReference type="SMART" id="SM00382"/>
    </source>
</evidence>
<dbReference type="Proteomes" id="UP001147700">
    <property type="component" value="Unassembled WGS sequence"/>
</dbReference>
<keyword evidence="2" id="KW-0067">ATP-binding</keyword>
<dbReference type="PANTHER" id="PTHR11638">
    <property type="entry name" value="ATP-DEPENDENT CLP PROTEASE"/>
    <property type="match status" value="1"/>
</dbReference>
<dbReference type="InterPro" id="IPR003593">
    <property type="entry name" value="AAA+_ATPase"/>
</dbReference>
<accession>A0ABT4RUL2</accession>
<dbReference type="SMART" id="SM00382">
    <property type="entry name" value="AAA"/>
    <property type="match status" value="1"/>
</dbReference>
<dbReference type="RefSeq" id="WP_202955944.1">
    <property type="nucleotide sequence ID" value="NZ_JAPCID010000069.1"/>
</dbReference>
<dbReference type="InterPro" id="IPR001270">
    <property type="entry name" value="ClpA/B"/>
</dbReference>
<dbReference type="CDD" id="cd19499">
    <property type="entry name" value="RecA-like_ClpB_Hsp104-like"/>
    <property type="match status" value="1"/>
</dbReference>
<reference evidence="4" key="1">
    <citation type="submission" date="2022-10" db="EMBL/GenBank/DDBJ databases">
        <title>The WGS of Solirubrobacter sp. CPCC 204708.</title>
        <authorList>
            <person name="Jiang Z."/>
        </authorList>
    </citation>
    <scope>NUCLEOTIDE SEQUENCE</scope>
    <source>
        <strain evidence="4">CPCC 204708</strain>
    </source>
</reference>
<dbReference type="PANTHER" id="PTHR11638:SF18">
    <property type="entry name" value="HEAT SHOCK PROTEIN 104"/>
    <property type="match status" value="1"/>
</dbReference>
<proteinExistence type="predicted"/>
<organism evidence="4 5">
    <name type="scientific">Solirubrobacter deserti</name>
    <dbReference type="NCBI Taxonomy" id="2282478"/>
    <lineage>
        <taxon>Bacteria</taxon>
        <taxon>Bacillati</taxon>
        <taxon>Actinomycetota</taxon>
        <taxon>Thermoleophilia</taxon>
        <taxon>Solirubrobacterales</taxon>
        <taxon>Solirubrobacteraceae</taxon>
        <taxon>Solirubrobacter</taxon>
    </lineage>
</organism>
<gene>
    <name evidence="4" type="ORF">OJ962_30925</name>
</gene>
<protein>
    <submittedName>
        <fullName evidence="4">AAA family ATPase</fullName>
    </submittedName>
</protein>
<comment type="caution">
    <text evidence="4">The sequence shown here is derived from an EMBL/GenBank/DDBJ whole genome shotgun (WGS) entry which is preliminary data.</text>
</comment>
<dbReference type="InterPro" id="IPR050130">
    <property type="entry name" value="ClpA_ClpB"/>
</dbReference>
<dbReference type="PRINTS" id="PR00300">
    <property type="entry name" value="CLPPROTEASEA"/>
</dbReference>
<feature type="domain" description="AAA+ ATPase" evidence="3">
    <location>
        <begin position="324"/>
        <end position="463"/>
    </location>
</feature>